<dbReference type="InterPro" id="IPR001810">
    <property type="entry name" value="F-box_dom"/>
</dbReference>
<accession>A0ABP9XYL2</accession>
<keyword evidence="3" id="KW-1185">Reference proteome</keyword>
<name>A0ABP9XYL2_9FUNG</name>
<reference evidence="2 3" key="1">
    <citation type="submission" date="2024-04" db="EMBL/GenBank/DDBJ databases">
        <title>genome sequences of Mucor flavus KT1a and Helicostylum pulchrum KT1b strains isolation_sourced from the surface of a dry-aged beef.</title>
        <authorList>
            <person name="Toyotome T."/>
            <person name="Hosono M."/>
            <person name="Torimaru M."/>
            <person name="Fukuda K."/>
            <person name="Mikami N."/>
        </authorList>
    </citation>
    <scope>NUCLEOTIDE SEQUENCE [LARGE SCALE GENOMIC DNA]</scope>
    <source>
        <strain evidence="2 3">KT1b</strain>
    </source>
</reference>
<dbReference type="Pfam" id="PF00646">
    <property type="entry name" value="F-box"/>
    <property type="match status" value="1"/>
</dbReference>
<dbReference type="InterPro" id="IPR036047">
    <property type="entry name" value="F-box-like_dom_sf"/>
</dbReference>
<sequence>MTKLSNIDTIPAEIWETIFNKLPTCSQRECQLVCMRWYLPAQRSFLEHIVLASCYDVQQFIACLISYGTPASFESVKTIRIGSTYTPPDRARKLLESDAIQTIINHFPNVTELVISGNCIELEYFLKQQVIDAMLSQWANLKLFRVDSGWLHPDKRKIYLQTNYSLRQRIKQLILYEHNDVTQSMGGLKAYLTSFPKLNNIKVVSREICNLESCLPIIEHCQKLEALDVYVTREDIGCVMDRFIQRGGDRDIFEKKLRALSSLKITMASFCAFTIEFIIYHMLGLENVTIGVNRTNVEEWIPVQKHIFSHDFLDFLCARRIFSFASVQINYNEENEYVNSILQKLYHKLPSHQGKVDRHVHLVVNNNSPETGLDYNNMFSNIRNFVFEMGSDINQHNTLVRTASFTHFIQHEGSLRNRSLKYLGHMNDVLDDITSLTFDTFGMWVLIHVVPKIFQDTIQQFQNLQKVNVHLSKNYSKKNSFLKRGTTTTHHGIRNLEITAGNALCIEEDMLPVASSVFPSLKYLSLWFHCGWFSGNMFTIDMQESKLERLHLDVTPVRVQMSKLGLTRPFFILKMTTKESKSYYRISLDYLVVTPLNDAYKEEEDCLTVNLLFDSLMYVNLYLYRKSSDQFRPVSVLDPKDLIQTILRV</sequence>
<evidence type="ECO:0000313" key="3">
    <source>
        <dbReference type="Proteomes" id="UP001476247"/>
    </source>
</evidence>
<dbReference type="SUPFAM" id="SSF81383">
    <property type="entry name" value="F-box domain"/>
    <property type="match status" value="1"/>
</dbReference>
<evidence type="ECO:0000259" key="1">
    <source>
        <dbReference type="Pfam" id="PF00646"/>
    </source>
</evidence>
<dbReference type="EMBL" id="BAABUJ010000014">
    <property type="protein sequence ID" value="GAA5799862.1"/>
    <property type="molecule type" value="Genomic_DNA"/>
</dbReference>
<evidence type="ECO:0000313" key="2">
    <source>
        <dbReference type="EMBL" id="GAA5799862.1"/>
    </source>
</evidence>
<protein>
    <recommendedName>
        <fullName evidence="1">F-box domain-containing protein</fullName>
    </recommendedName>
</protein>
<dbReference type="Gene3D" id="3.80.10.10">
    <property type="entry name" value="Ribonuclease Inhibitor"/>
    <property type="match status" value="1"/>
</dbReference>
<gene>
    <name evidence="2" type="ORF">HPULCUR_005282</name>
</gene>
<dbReference type="Proteomes" id="UP001476247">
    <property type="component" value="Unassembled WGS sequence"/>
</dbReference>
<comment type="caution">
    <text evidence="2">The sequence shown here is derived from an EMBL/GenBank/DDBJ whole genome shotgun (WGS) entry which is preliminary data.</text>
</comment>
<feature type="domain" description="F-box" evidence="1">
    <location>
        <begin position="9"/>
        <end position="38"/>
    </location>
</feature>
<proteinExistence type="predicted"/>
<dbReference type="InterPro" id="IPR032675">
    <property type="entry name" value="LRR_dom_sf"/>
</dbReference>
<organism evidence="2 3">
    <name type="scientific">Helicostylum pulchrum</name>
    <dbReference type="NCBI Taxonomy" id="562976"/>
    <lineage>
        <taxon>Eukaryota</taxon>
        <taxon>Fungi</taxon>
        <taxon>Fungi incertae sedis</taxon>
        <taxon>Mucoromycota</taxon>
        <taxon>Mucoromycotina</taxon>
        <taxon>Mucoromycetes</taxon>
        <taxon>Mucorales</taxon>
        <taxon>Mucorineae</taxon>
        <taxon>Mucoraceae</taxon>
        <taxon>Helicostylum</taxon>
    </lineage>
</organism>